<evidence type="ECO:0000256" key="7">
    <source>
        <dbReference type="ARBA" id="ARBA00023150"/>
    </source>
</evidence>
<evidence type="ECO:0000256" key="3">
    <source>
        <dbReference type="ARBA" id="ARBA00022723"/>
    </source>
</evidence>
<comment type="caution">
    <text evidence="9">The sequence shown here is derived from an EMBL/GenBank/DDBJ whole genome shotgun (WGS) entry which is preliminary data.</text>
</comment>
<dbReference type="GO" id="GO:0046872">
    <property type="term" value="F:metal ion binding"/>
    <property type="evidence" value="ECO:0007669"/>
    <property type="project" value="UniProtKB-KW"/>
</dbReference>
<evidence type="ECO:0000256" key="6">
    <source>
        <dbReference type="ARBA" id="ARBA00023134"/>
    </source>
</evidence>
<dbReference type="InterPro" id="IPR025877">
    <property type="entry name" value="MobA-like_NTP_Trfase"/>
</dbReference>
<feature type="non-terminal residue" evidence="9">
    <location>
        <position position="1"/>
    </location>
</feature>
<dbReference type="Pfam" id="PF12804">
    <property type="entry name" value="NTP_transf_3"/>
    <property type="match status" value="1"/>
</dbReference>
<evidence type="ECO:0000313" key="9">
    <source>
        <dbReference type="EMBL" id="GAG09124.1"/>
    </source>
</evidence>
<reference evidence="9" key="1">
    <citation type="journal article" date="2014" name="Front. Microbiol.">
        <title>High frequency of phylogenetically diverse reductive dehalogenase-homologous genes in deep subseafloor sedimentary metagenomes.</title>
        <authorList>
            <person name="Kawai M."/>
            <person name="Futagami T."/>
            <person name="Toyoda A."/>
            <person name="Takaki Y."/>
            <person name="Nishi S."/>
            <person name="Hori S."/>
            <person name="Arai W."/>
            <person name="Tsubouchi T."/>
            <person name="Morono Y."/>
            <person name="Uchiyama I."/>
            <person name="Ito T."/>
            <person name="Fujiyama A."/>
            <person name="Inagaki F."/>
            <person name="Takami H."/>
        </authorList>
    </citation>
    <scope>NUCLEOTIDE SEQUENCE</scope>
    <source>
        <strain evidence="9">Expedition CK06-06</strain>
    </source>
</reference>
<dbReference type="InterPro" id="IPR029044">
    <property type="entry name" value="Nucleotide-diphossugar_trans"/>
</dbReference>
<keyword evidence="1" id="KW-0963">Cytoplasm</keyword>
<keyword evidence="5" id="KW-0460">Magnesium</keyword>
<keyword evidence="3" id="KW-0479">Metal-binding</keyword>
<dbReference type="CDD" id="cd02503">
    <property type="entry name" value="MobA"/>
    <property type="match status" value="1"/>
</dbReference>
<dbReference type="GO" id="GO:0016779">
    <property type="term" value="F:nucleotidyltransferase activity"/>
    <property type="evidence" value="ECO:0007669"/>
    <property type="project" value="TreeGrafter"/>
</dbReference>
<dbReference type="Gene3D" id="3.90.550.10">
    <property type="entry name" value="Spore Coat Polysaccharide Biosynthesis Protein SpsA, Chain A"/>
    <property type="match status" value="1"/>
</dbReference>
<keyword evidence="4" id="KW-0547">Nucleotide-binding</keyword>
<dbReference type="AlphaFoldDB" id="X0UTE4"/>
<name>X0UTE4_9ZZZZ</name>
<keyword evidence="6" id="KW-0342">GTP-binding</keyword>
<evidence type="ECO:0000259" key="8">
    <source>
        <dbReference type="Pfam" id="PF12804"/>
    </source>
</evidence>
<dbReference type="SUPFAM" id="SSF53448">
    <property type="entry name" value="Nucleotide-diphospho-sugar transferases"/>
    <property type="match status" value="1"/>
</dbReference>
<accession>X0UTE4</accession>
<evidence type="ECO:0000256" key="4">
    <source>
        <dbReference type="ARBA" id="ARBA00022741"/>
    </source>
</evidence>
<dbReference type="GO" id="GO:0005525">
    <property type="term" value="F:GTP binding"/>
    <property type="evidence" value="ECO:0007669"/>
    <property type="project" value="UniProtKB-KW"/>
</dbReference>
<keyword evidence="7" id="KW-0501">Molybdenum cofactor biosynthesis</keyword>
<organism evidence="9">
    <name type="scientific">marine sediment metagenome</name>
    <dbReference type="NCBI Taxonomy" id="412755"/>
    <lineage>
        <taxon>unclassified sequences</taxon>
        <taxon>metagenomes</taxon>
        <taxon>ecological metagenomes</taxon>
    </lineage>
</organism>
<evidence type="ECO:0000256" key="5">
    <source>
        <dbReference type="ARBA" id="ARBA00022842"/>
    </source>
</evidence>
<feature type="domain" description="MobA-like NTP transferase" evidence="8">
    <location>
        <begin position="3"/>
        <end position="130"/>
    </location>
</feature>
<dbReference type="EMBL" id="BARS01028494">
    <property type="protein sequence ID" value="GAG09124.1"/>
    <property type="molecule type" value="Genomic_DNA"/>
</dbReference>
<proteinExistence type="predicted"/>
<protein>
    <recommendedName>
        <fullName evidence="8">MobA-like NTP transferase domain-containing protein</fullName>
    </recommendedName>
</protein>
<dbReference type="PANTHER" id="PTHR19136">
    <property type="entry name" value="MOLYBDENUM COFACTOR GUANYLYLTRANSFERASE"/>
    <property type="match status" value="1"/>
</dbReference>
<dbReference type="GO" id="GO:0006777">
    <property type="term" value="P:Mo-molybdopterin cofactor biosynthetic process"/>
    <property type="evidence" value="ECO:0007669"/>
    <property type="project" value="UniProtKB-KW"/>
</dbReference>
<evidence type="ECO:0000256" key="1">
    <source>
        <dbReference type="ARBA" id="ARBA00022490"/>
    </source>
</evidence>
<sequence length="185" mass="20597">LETVGNKSLIQWVVFSLSFLSSDIIIVAAKEQFPPQFIGYPKLKMVTDTYPGKGPLGGIYTGLAASDSFYNLVVACDMPFLNQDLLDYMIQISTGFDLVVPRLGNMIEPLHAIYSKGCLAPVECLLKQGILKIHELFALVRVRYVEAAELNRFDPKHLSFFNVNTEADLETAREVARGDMSDDKC</sequence>
<dbReference type="InterPro" id="IPR013482">
    <property type="entry name" value="Molybde_CF_guanTrfase"/>
</dbReference>
<evidence type="ECO:0000256" key="2">
    <source>
        <dbReference type="ARBA" id="ARBA00022679"/>
    </source>
</evidence>
<dbReference type="PANTHER" id="PTHR19136:SF81">
    <property type="entry name" value="MOLYBDENUM COFACTOR GUANYLYLTRANSFERASE"/>
    <property type="match status" value="1"/>
</dbReference>
<gene>
    <name evidence="9" type="ORF">S01H1_44654</name>
</gene>
<keyword evidence="2" id="KW-0808">Transferase</keyword>